<dbReference type="STRING" id="1002526.SAMN05216578_1198"/>
<accession>A0A1I6C976</accession>
<dbReference type="SUPFAM" id="SSF56349">
    <property type="entry name" value="DNA breaking-rejoining enzymes"/>
    <property type="match status" value="1"/>
</dbReference>
<dbReference type="InterPro" id="IPR013762">
    <property type="entry name" value="Integrase-like_cat_sf"/>
</dbReference>
<comment type="similarity">
    <text evidence="1">Belongs to the 'phage' integrase family.</text>
</comment>
<evidence type="ECO:0000256" key="4">
    <source>
        <dbReference type="ARBA" id="ARBA00023172"/>
    </source>
</evidence>
<dbReference type="Gene3D" id="1.10.443.10">
    <property type="entry name" value="Intergrase catalytic core"/>
    <property type="match status" value="1"/>
</dbReference>
<evidence type="ECO:0000313" key="8">
    <source>
        <dbReference type="Proteomes" id="UP000242815"/>
    </source>
</evidence>
<evidence type="ECO:0000256" key="3">
    <source>
        <dbReference type="ARBA" id="ARBA00023125"/>
    </source>
</evidence>
<dbReference type="Proteomes" id="UP000242815">
    <property type="component" value="Unassembled WGS sequence"/>
</dbReference>
<dbReference type="CDD" id="cd00397">
    <property type="entry name" value="DNA_BRE_C"/>
    <property type="match status" value="1"/>
</dbReference>
<evidence type="ECO:0000259" key="6">
    <source>
        <dbReference type="PROSITE" id="PS51898"/>
    </source>
</evidence>
<organism evidence="7 8">
    <name type="scientific">Halopseudomonas formosensis</name>
    <dbReference type="NCBI Taxonomy" id="1002526"/>
    <lineage>
        <taxon>Bacteria</taxon>
        <taxon>Pseudomonadati</taxon>
        <taxon>Pseudomonadota</taxon>
        <taxon>Gammaproteobacteria</taxon>
        <taxon>Pseudomonadales</taxon>
        <taxon>Pseudomonadaceae</taxon>
        <taxon>Halopseudomonas</taxon>
    </lineage>
</organism>
<dbReference type="Pfam" id="PF00589">
    <property type="entry name" value="Phage_integrase"/>
    <property type="match status" value="1"/>
</dbReference>
<dbReference type="PANTHER" id="PTHR30349:SF41">
    <property type="entry name" value="INTEGRASE_RECOMBINASE PROTEIN MJ0367-RELATED"/>
    <property type="match status" value="1"/>
</dbReference>
<dbReference type="GO" id="GO:0015074">
    <property type="term" value="P:DNA integration"/>
    <property type="evidence" value="ECO:0007669"/>
    <property type="project" value="UniProtKB-KW"/>
</dbReference>
<feature type="domain" description="Tyr recombinase" evidence="6">
    <location>
        <begin position="463"/>
        <end position="738"/>
    </location>
</feature>
<reference evidence="7 8" key="1">
    <citation type="submission" date="2016-10" db="EMBL/GenBank/DDBJ databases">
        <authorList>
            <person name="de Groot N.N."/>
        </authorList>
    </citation>
    <scope>NUCLEOTIDE SEQUENCE [LARGE SCALE GENOMIC DNA]</scope>
    <source>
        <strain evidence="7 8">JCM 18415</strain>
    </source>
</reference>
<gene>
    <name evidence="7" type="ORF">SAMN05216578_1198</name>
</gene>
<keyword evidence="3" id="KW-0238">DNA-binding</keyword>
<proteinExistence type="inferred from homology"/>
<dbReference type="InterPro" id="IPR002104">
    <property type="entry name" value="Integrase_catalytic"/>
</dbReference>
<sequence length="1039" mass="119199">MYPQLNEEQVEWLWSSRSGEKEEWSKARGELRQHISEAESDLGHWLLGRAPLASVTVEQVRALEAGLSTHLLRNALREITTRVQQNVPQCPLARVALRVERQPNPINPVDYSPDQVRRSHAVITGLQRGLRLPEHEIYPTRLNFGLDTRARIGLLLLSAAYGGGLLDMEQLNALIKVKPQDINCFAAVPEVRLTLPVTETKSEYRQWFPDPATMALLTANLEEIQDWAVDSHHKGALIYCVNRLLDYVDVTKADQPRSLNDMLGLIRLELNFNLPQLQIQYASRGVVSHSLRPTSWGSIFGRFDQIDPKGTYDDPQKGRKVKEDVPEWVQTLCTEVRSGSVSPLQGPDDQDSLISLVRAWAAYMVNGSSAYGEAQGRASIANYVRLVGFGLASQLDSFEVFELEYDALEAIYEGILEIQPTDSRRQKTARGLYEFHHYLHRNHGLPPISAYSQLGISKGLTRVDARILSEEQYQQVLQSLTTSKLAFRSPRLVTAVQVFIILGFRLGLRRNEALKLRLQDLHVSLLPEQIAERVRRRHKRKRQLSGQEISDLQLDVDLLVRPHAQRGLKTRKATRRLPVHILLSPEELEILKAWYRERMEEEKRQKFSEYLFCIPEFRTQWISEEAILPAIHQAMRAVTGNEEVSYHHLRHSCATWLLLKTMRQVYGTPVDMFFDDLEQTRAWLCGNPGQPRLELAAAGSPTRKILHHVSEVLGHVSPKTTLLHYIHSMPMLAAASWQWNPEAWRFTAHNVAILGRVTVPKKTGRLADATAQRDYMLNIIGRVPLLRQLRKEHRRIKRKNAQAQVRPDGNWAIQRIMRIEALLSYVSYAEATGRSVNLDGFEFSAADREQMIERARHIRDLGEKGSRHRVSKSPHADGQYRQLMPSPPKTGGRELLADHAQRLYELLESEEGERANRVIDFFIERVWSTDTTLRFYRDQDEVYAQDYLWLLQSIGFQRSQIELITYDQDTPVRTQRYWRKVLGIKASFLQQAPESKSVTNHRLGIRVTLHTEEGDAAYHSGSGLRYLLLAASIDWHFRI</sequence>
<dbReference type="InterPro" id="IPR011010">
    <property type="entry name" value="DNA_brk_join_enz"/>
</dbReference>
<dbReference type="GO" id="GO:0003677">
    <property type="term" value="F:DNA binding"/>
    <property type="evidence" value="ECO:0007669"/>
    <property type="project" value="UniProtKB-KW"/>
</dbReference>
<evidence type="ECO:0000256" key="1">
    <source>
        <dbReference type="ARBA" id="ARBA00008857"/>
    </source>
</evidence>
<evidence type="ECO:0000313" key="7">
    <source>
        <dbReference type="EMBL" id="SFQ89701.1"/>
    </source>
</evidence>
<dbReference type="PANTHER" id="PTHR30349">
    <property type="entry name" value="PHAGE INTEGRASE-RELATED"/>
    <property type="match status" value="1"/>
</dbReference>
<evidence type="ECO:0000256" key="5">
    <source>
        <dbReference type="SAM" id="MobiDB-lite"/>
    </source>
</evidence>
<dbReference type="EMBL" id="FOYD01000019">
    <property type="protein sequence ID" value="SFQ89701.1"/>
    <property type="molecule type" value="Genomic_DNA"/>
</dbReference>
<dbReference type="PROSITE" id="PS51898">
    <property type="entry name" value="TYR_RECOMBINASE"/>
    <property type="match status" value="1"/>
</dbReference>
<protein>
    <submittedName>
        <fullName evidence="7">Phage integrase family protein</fullName>
    </submittedName>
</protein>
<evidence type="ECO:0000256" key="2">
    <source>
        <dbReference type="ARBA" id="ARBA00022908"/>
    </source>
</evidence>
<feature type="region of interest" description="Disordered" evidence="5">
    <location>
        <begin position="863"/>
        <end position="890"/>
    </location>
</feature>
<keyword evidence="4" id="KW-0233">DNA recombination</keyword>
<name>A0A1I6C976_9GAMM</name>
<dbReference type="InterPro" id="IPR050090">
    <property type="entry name" value="Tyrosine_recombinase_XerCD"/>
</dbReference>
<keyword evidence="2" id="KW-0229">DNA integration</keyword>
<dbReference type="GO" id="GO:0006310">
    <property type="term" value="P:DNA recombination"/>
    <property type="evidence" value="ECO:0007669"/>
    <property type="project" value="UniProtKB-KW"/>
</dbReference>
<dbReference type="AlphaFoldDB" id="A0A1I6C976"/>